<evidence type="ECO:0000256" key="1">
    <source>
        <dbReference type="ARBA" id="ARBA00004328"/>
    </source>
</evidence>
<feature type="region of interest" description="Disordered" evidence="12">
    <location>
        <begin position="58"/>
        <end position="79"/>
    </location>
</feature>
<dbReference type="PANTHER" id="PTHR33175">
    <property type="entry name" value="DNA-BINDING PROTEIN HU"/>
    <property type="match status" value="1"/>
</dbReference>
<evidence type="ECO:0000313" key="13">
    <source>
        <dbReference type="EMBL" id="EIT69521.1"/>
    </source>
</evidence>
<evidence type="ECO:0000313" key="14">
    <source>
        <dbReference type="Proteomes" id="UP000003704"/>
    </source>
</evidence>
<dbReference type="AlphaFoldDB" id="I8I1F9"/>
<dbReference type="Gene3D" id="4.10.520.10">
    <property type="entry name" value="IHF-like DNA-binding proteins"/>
    <property type="match status" value="1"/>
</dbReference>
<dbReference type="InterPro" id="IPR000119">
    <property type="entry name" value="Hist_DNA-bd"/>
</dbReference>
<dbReference type="GO" id="GO:0006260">
    <property type="term" value="P:DNA replication"/>
    <property type="evidence" value="ECO:0007669"/>
    <property type="project" value="UniProtKB-KW"/>
</dbReference>
<evidence type="ECO:0000256" key="2">
    <source>
        <dbReference type="ARBA" id="ARBA00010529"/>
    </source>
</evidence>
<dbReference type="RefSeq" id="WP_007186042.1">
    <property type="nucleotide sequence ID" value="NZ_AKGD01000002.1"/>
</dbReference>
<keyword evidence="5" id="KW-0235">DNA replication</keyword>
<evidence type="ECO:0000256" key="12">
    <source>
        <dbReference type="SAM" id="MobiDB-lite"/>
    </source>
</evidence>
<dbReference type="GO" id="GO:0003677">
    <property type="term" value="F:DNA binding"/>
    <property type="evidence" value="ECO:0007669"/>
    <property type="project" value="UniProtKB-KW"/>
</dbReference>
<dbReference type="GO" id="GO:0030527">
    <property type="term" value="F:structural constituent of chromatin"/>
    <property type="evidence" value="ECO:0007669"/>
    <property type="project" value="InterPro"/>
</dbReference>
<dbReference type="SMART" id="SM00411">
    <property type="entry name" value="BHL"/>
    <property type="match status" value="1"/>
</dbReference>
<evidence type="ECO:0000256" key="10">
    <source>
        <dbReference type="ARBA" id="ARBA00046140"/>
    </source>
</evidence>
<evidence type="ECO:0000256" key="8">
    <source>
        <dbReference type="ARBA" id="ARBA00033120"/>
    </source>
</evidence>
<comment type="function">
    <text evidence="10">DNA-binding protein that plays a critical role in nucleoid compaction, genome replication and DNA replication and transcription. Binds to both ssDNA and dsDNA with a binding site covering about 15 nucleotides. Displays DNA-supercoiling activity only when associated with the viral DNA topoisomerase 2.</text>
</comment>
<dbReference type="GO" id="GO:0005829">
    <property type="term" value="C:cytosol"/>
    <property type="evidence" value="ECO:0007669"/>
    <property type="project" value="TreeGrafter"/>
</dbReference>
<dbReference type="CDD" id="cd13831">
    <property type="entry name" value="HU"/>
    <property type="match status" value="1"/>
</dbReference>
<organism evidence="13 14">
    <name type="scientific">Hydrocarboniphaga effusa AP103</name>
    <dbReference type="NCBI Taxonomy" id="1172194"/>
    <lineage>
        <taxon>Bacteria</taxon>
        <taxon>Pseudomonadati</taxon>
        <taxon>Pseudomonadota</taxon>
        <taxon>Gammaproteobacteria</taxon>
        <taxon>Nevskiales</taxon>
        <taxon>Nevskiaceae</taxon>
        <taxon>Hydrocarboniphaga</taxon>
    </lineage>
</organism>
<evidence type="ECO:0000256" key="11">
    <source>
        <dbReference type="RuleBase" id="RU003939"/>
    </source>
</evidence>
<dbReference type="Pfam" id="PF00216">
    <property type="entry name" value="Bac_DNA_binding"/>
    <property type="match status" value="1"/>
</dbReference>
<dbReference type="PANTHER" id="PTHR33175:SF13">
    <property type="entry name" value="HISTONE-LIKE PROTEIN"/>
    <property type="match status" value="1"/>
</dbReference>
<keyword evidence="14" id="KW-1185">Reference proteome</keyword>
<gene>
    <name evidence="13" type="ORF">WQQ_31030</name>
</gene>
<comment type="caution">
    <text evidence="13">The sequence shown here is derived from an EMBL/GenBank/DDBJ whole genome shotgun (WGS) entry which is preliminary data.</text>
</comment>
<protein>
    <recommendedName>
        <fullName evidence="4">Viral histone-like protein</fullName>
    </recommendedName>
    <alternativeName>
        <fullName evidence="9">DNA-binding protein pA104R</fullName>
    </alternativeName>
    <alternativeName>
        <fullName evidence="8">pA104R</fullName>
    </alternativeName>
</protein>
<name>I8I1F9_9GAMM</name>
<keyword evidence="7 13" id="KW-0238">DNA-binding</keyword>
<keyword evidence="6" id="KW-0426">Late protein</keyword>
<comment type="subcellular location">
    <subcellularLocation>
        <location evidence="1">Virion</location>
    </subcellularLocation>
</comment>
<sequence>MAAADVVSTTALIEQISAKSGLSKAQVKSVLGLFVESTAKHLKKGTKVRVSGLGTFAKSSRGARKGRNPSTGEAIKIKASKSVRFKPSTTLKGSL</sequence>
<dbReference type="SUPFAM" id="SSF47729">
    <property type="entry name" value="IHF-like DNA-binding proteins"/>
    <property type="match status" value="1"/>
</dbReference>
<evidence type="ECO:0000256" key="7">
    <source>
        <dbReference type="ARBA" id="ARBA00023125"/>
    </source>
</evidence>
<evidence type="ECO:0000256" key="4">
    <source>
        <dbReference type="ARBA" id="ARBA00016145"/>
    </source>
</evidence>
<proteinExistence type="inferred from homology"/>
<dbReference type="PRINTS" id="PR01727">
    <property type="entry name" value="DNABINDINGHU"/>
</dbReference>
<dbReference type="STRING" id="1172194.WQQ_31030"/>
<evidence type="ECO:0000256" key="6">
    <source>
        <dbReference type="ARBA" id="ARBA00022921"/>
    </source>
</evidence>
<reference evidence="13 14" key="1">
    <citation type="journal article" date="2012" name="J. Bacteriol.">
        <title>Genome Sequence of n-Alkane-Degrading Hydrocarboniphaga effusa Strain AP103T (ATCC BAA-332T).</title>
        <authorList>
            <person name="Chang H.K."/>
            <person name="Zylstra G.J."/>
            <person name="Chae J.C."/>
        </authorList>
    </citation>
    <scope>NUCLEOTIDE SEQUENCE [LARGE SCALE GENOMIC DNA]</scope>
    <source>
        <strain evidence="13 14">AP103</strain>
    </source>
</reference>
<comment type="subunit">
    <text evidence="3">Homodimer.</text>
</comment>
<evidence type="ECO:0000256" key="3">
    <source>
        <dbReference type="ARBA" id="ARBA00011738"/>
    </source>
</evidence>
<dbReference type="InterPro" id="IPR010992">
    <property type="entry name" value="IHF-like_DNA-bd_dom_sf"/>
</dbReference>
<dbReference type="EMBL" id="AKGD01000002">
    <property type="protein sequence ID" value="EIT69521.1"/>
    <property type="molecule type" value="Genomic_DNA"/>
</dbReference>
<evidence type="ECO:0000256" key="9">
    <source>
        <dbReference type="ARBA" id="ARBA00033227"/>
    </source>
</evidence>
<accession>I8I1F9</accession>
<dbReference type="Proteomes" id="UP000003704">
    <property type="component" value="Unassembled WGS sequence"/>
</dbReference>
<evidence type="ECO:0000256" key="5">
    <source>
        <dbReference type="ARBA" id="ARBA00022705"/>
    </source>
</evidence>
<comment type="similarity">
    <text evidence="2 11">Belongs to the bacterial histone-like protein family.</text>
</comment>